<proteinExistence type="predicted"/>
<reference evidence="2" key="1">
    <citation type="submission" date="2025-08" db="UniProtKB">
        <authorList>
            <consortium name="RefSeq"/>
        </authorList>
    </citation>
    <scope>IDENTIFICATION</scope>
    <source>
        <tissue evidence="2">Blood</tissue>
    </source>
</reference>
<name>A0AC58PJ25_CAMBA</name>
<protein>
    <submittedName>
        <fullName evidence="2">Uncharacterized protein LOC141575206</fullName>
    </submittedName>
</protein>
<keyword evidence="1" id="KW-1185">Reference proteome</keyword>
<dbReference type="Proteomes" id="UP001732780">
    <property type="component" value="Chromosome 27"/>
</dbReference>
<sequence length="367" mass="40109">MQVLGPANAITPKRRVWLFRAFKSLKVVKTNLSALQERAGWLWISHLLPPCGWSLQQKQAGEWWCWGAAEEPEPRWGVRERELEPGWGPGRTAEARTGSRGRRGRRHPPGREASPAGGRGLQTRGRNPERRCARAEAGSAASPARWQRSREAAPQFPGSRLRFPVPRPLSPRRCPRRPDKPDKALPCPPRTAQNLLSSHPPPPGDRPFLSPAGPGGAVGPPPRRAARPGARYRPTGSSDLQTHLCCFPSTATLRLRGAGAQPSSRSCHASAVQACGQPAVRSQPPGSGAPWGGKNLTWSVTPSLAWRSVEHRSAQCLIPCPWSVRCGNSFLCCKSWFPVMTLLPESPQEPIFTPVYSIRTPSLMASP</sequence>
<dbReference type="RefSeq" id="XP_074210035.1">
    <property type="nucleotide sequence ID" value="XM_074353934.1"/>
</dbReference>
<organism evidence="1 2">
    <name type="scientific">Camelus bactrianus</name>
    <name type="common">Bactrian camel</name>
    <dbReference type="NCBI Taxonomy" id="9837"/>
    <lineage>
        <taxon>Eukaryota</taxon>
        <taxon>Metazoa</taxon>
        <taxon>Chordata</taxon>
        <taxon>Craniata</taxon>
        <taxon>Vertebrata</taxon>
        <taxon>Euteleostomi</taxon>
        <taxon>Mammalia</taxon>
        <taxon>Eutheria</taxon>
        <taxon>Laurasiatheria</taxon>
        <taxon>Artiodactyla</taxon>
        <taxon>Tylopoda</taxon>
        <taxon>Camelidae</taxon>
        <taxon>Camelus</taxon>
    </lineage>
</organism>
<gene>
    <name evidence="2" type="primary">LOC141575206</name>
</gene>
<evidence type="ECO:0000313" key="2">
    <source>
        <dbReference type="RefSeq" id="XP_074210035.1"/>
    </source>
</evidence>
<accession>A0AC58PJ25</accession>
<evidence type="ECO:0000313" key="1">
    <source>
        <dbReference type="Proteomes" id="UP001732780"/>
    </source>
</evidence>